<evidence type="ECO:0000313" key="7">
    <source>
        <dbReference type="Proteomes" id="UP000030451"/>
    </source>
</evidence>
<dbReference type="InterPro" id="IPR008258">
    <property type="entry name" value="Transglycosylase_SLT_dom_1"/>
</dbReference>
<accession>A0A0A5HXH1</accession>
<dbReference type="NCBIfam" id="NF008631">
    <property type="entry name" value="PRK11619.1"/>
    <property type="match status" value="1"/>
</dbReference>
<evidence type="ECO:0000256" key="1">
    <source>
        <dbReference type="ARBA" id="ARBA00007734"/>
    </source>
</evidence>
<dbReference type="Gene3D" id="1.25.20.10">
    <property type="entry name" value="Bacterial muramidases"/>
    <property type="match status" value="1"/>
</dbReference>
<evidence type="ECO:0000256" key="2">
    <source>
        <dbReference type="ARBA" id="ARBA00022729"/>
    </source>
</evidence>
<dbReference type="STRING" id="379097.SE23_07880"/>
<dbReference type="RefSeq" id="WP_038191228.1">
    <property type="nucleotide sequence ID" value="NZ_JRWP01000026.1"/>
</dbReference>
<dbReference type="PANTHER" id="PTHR37423">
    <property type="entry name" value="SOLUBLE LYTIC MUREIN TRANSGLYCOSYLASE-RELATED"/>
    <property type="match status" value="1"/>
</dbReference>
<dbReference type="GO" id="GO:0042597">
    <property type="term" value="C:periplasmic space"/>
    <property type="evidence" value="ECO:0007669"/>
    <property type="project" value="InterPro"/>
</dbReference>
<evidence type="ECO:0000259" key="5">
    <source>
        <dbReference type="Pfam" id="PF14718"/>
    </source>
</evidence>
<dbReference type="CDD" id="cd13401">
    <property type="entry name" value="Slt70-like"/>
    <property type="match status" value="1"/>
</dbReference>
<comment type="caution">
    <text evidence="6">The sequence shown here is derived from an EMBL/GenBank/DDBJ whole genome shotgun (WGS) entry which is preliminary data.</text>
</comment>
<keyword evidence="2 3" id="KW-0732">Signal</keyword>
<feature type="domain" description="Transglycosylase SLT" evidence="4">
    <location>
        <begin position="492"/>
        <end position="604"/>
    </location>
</feature>
<organism evidence="6 7">
    <name type="scientific">Photobacterium sp. (strain ATCC 43367)</name>
    <dbReference type="NCBI Taxonomy" id="379097"/>
    <lineage>
        <taxon>Bacteria</taxon>
        <taxon>Pseudomonadati</taxon>
        <taxon>Pseudomonadota</taxon>
        <taxon>Gammaproteobacteria</taxon>
        <taxon>Vibrionales</taxon>
        <taxon>Vibrionaceae</taxon>
        <taxon>Vibrio</taxon>
        <taxon>Vibrio oreintalis group</taxon>
    </lineage>
</organism>
<dbReference type="EMBL" id="JRWP01000026">
    <property type="protein sequence ID" value="KGY08189.1"/>
    <property type="molecule type" value="Genomic_DNA"/>
</dbReference>
<dbReference type="Proteomes" id="UP000030451">
    <property type="component" value="Unassembled WGS sequence"/>
</dbReference>
<dbReference type="GO" id="GO:0004553">
    <property type="term" value="F:hydrolase activity, hydrolyzing O-glycosyl compounds"/>
    <property type="evidence" value="ECO:0007669"/>
    <property type="project" value="InterPro"/>
</dbReference>
<reference evidence="6 7" key="1">
    <citation type="submission" date="2014-10" db="EMBL/GenBank/DDBJ databases">
        <title>Genome sequencing of Vibrio sinaloensis T08.</title>
        <authorList>
            <person name="Chan K.-G."/>
            <person name="Mohamad N.I."/>
        </authorList>
    </citation>
    <scope>NUCLEOTIDE SEQUENCE [LARGE SCALE GENOMIC DNA]</scope>
    <source>
        <strain evidence="6 7">T08</strain>
    </source>
</reference>
<proteinExistence type="inferred from homology"/>
<dbReference type="Gene3D" id="1.10.1240.20">
    <property type="entry name" value="Lytic transglycosylase, superhelical linker domain"/>
    <property type="match status" value="1"/>
</dbReference>
<dbReference type="Gene3D" id="1.10.530.10">
    <property type="match status" value="1"/>
</dbReference>
<dbReference type="PANTHER" id="PTHR37423:SF5">
    <property type="entry name" value="SOLUBLE LYTIC MUREIN TRANSGLYCOSYLASE"/>
    <property type="match status" value="1"/>
</dbReference>
<dbReference type="SUPFAM" id="SSF48435">
    <property type="entry name" value="Bacterial muramidases"/>
    <property type="match status" value="1"/>
</dbReference>
<dbReference type="Pfam" id="PF14718">
    <property type="entry name" value="SLT_L"/>
    <property type="match status" value="1"/>
</dbReference>
<gene>
    <name evidence="6" type="ORF">NM06_12020</name>
</gene>
<feature type="signal peptide" evidence="3">
    <location>
        <begin position="1"/>
        <end position="34"/>
    </location>
</feature>
<protein>
    <submittedName>
        <fullName evidence="6">Lytic murein transglycosylase</fullName>
    </submittedName>
</protein>
<feature type="chain" id="PRO_5002023436" evidence="3">
    <location>
        <begin position="35"/>
        <end position="651"/>
    </location>
</feature>
<feature type="domain" description="Lytic transglycosylase superhelical linker" evidence="5">
    <location>
        <begin position="416"/>
        <end position="479"/>
    </location>
</feature>
<dbReference type="InterPro" id="IPR012289">
    <property type="entry name" value="Lytic_TGlycosylase_superhlx_L"/>
</dbReference>
<dbReference type="InterPro" id="IPR008939">
    <property type="entry name" value="Lytic_TGlycosylase_superhlx_U"/>
</dbReference>
<sequence length="651" mass="75255">MMLTFSKSLHRIPSSLLALVSMVCSASYATSALATDLIKQREIYDQAQQALDKKDVARYQKLRRQITDYPLTPYVDYRAFLIDLGERSPQEVNKFIDDYHTLPFSGRIRATYIDRLAAQKDWRRLLEFQTTEPRGETYQCHYYNALYQQGQFEKAYLGAEKLWLSGHSISDACDPLFEGWNNAGLRTDEQILQRMQLAFEARNGAILNYLSKLVSGAEKKQQAKAMTELFRKPESVVEFARSNPAESFYQQQTIQALKKVARKDIELAQSMFDDVVKAQKLSGEQAQTLADYMAFRLINTDSDDLAQWRDGQISASKSTVLIERRVRLAIQHLDWQGVQRWIDLLPIAKQQSLRWQYWLGRSEIALGEQSKGMNRLEQLVGQRNFYSVAAAKEIKRSIDYPVSTVTLDKSLISPFDVSLVRIAELIERDKIAAAKSEWRWLLRRASEPQKEMLAAYASYKRWHHLTVTASIEAKMWDNVKIRFPIAHRWWFNFYGEKHSIDPITLMSLARQESGMDVEARSPVGARGIMQIMPSTAKYTARKYQLSYGGTQDLYEVGKNIEIGSHYLKGLLEQYDNNRIFALAAYNAGPHRVKTWRERTQGKLDAYAFIEAIPFKETRGYVQNILMFETYYRDLLGEDGAFLNRNEMTAKY</sequence>
<evidence type="ECO:0000259" key="4">
    <source>
        <dbReference type="Pfam" id="PF01464"/>
    </source>
</evidence>
<evidence type="ECO:0000256" key="3">
    <source>
        <dbReference type="SAM" id="SignalP"/>
    </source>
</evidence>
<dbReference type="InterPro" id="IPR037061">
    <property type="entry name" value="Lytic_TGlycoase_superhlx_L_sf"/>
</dbReference>
<evidence type="ECO:0000313" key="6">
    <source>
        <dbReference type="EMBL" id="KGY08189.1"/>
    </source>
</evidence>
<dbReference type="Pfam" id="PF01464">
    <property type="entry name" value="SLT"/>
    <property type="match status" value="1"/>
</dbReference>
<dbReference type="AlphaFoldDB" id="A0A0A5HXH1"/>
<name>A0A0A5HXH1_PHOS4</name>
<comment type="similarity">
    <text evidence="1">Belongs to the transglycosylase Slt family.</text>
</comment>
<dbReference type="SUPFAM" id="SSF53955">
    <property type="entry name" value="Lysozyme-like"/>
    <property type="match status" value="1"/>
</dbReference>
<dbReference type="InterPro" id="IPR023346">
    <property type="entry name" value="Lysozyme-like_dom_sf"/>
</dbReference>
<dbReference type="OrthoDB" id="92254at2"/>